<dbReference type="InterPro" id="IPR005119">
    <property type="entry name" value="LysR_subst-bd"/>
</dbReference>
<comment type="similarity">
    <text evidence="1">Belongs to the LysR transcriptional regulatory family.</text>
</comment>
<reference evidence="6 7" key="1">
    <citation type="submission" date="2019-11" db="EMBL/GenBank/DDBJ databases">
        <authorList>
            <person name="Khan S.A."/>
            <person name="Jeon C.O."/>
            <person name="Chun B.H."/>
        </authorList>
    </citation>
    <scope>NUCLEOTIDE SEQUENCE [LARGE SCALE GENOMIC DNA]</scope>
    <source>
        <strain evidence="6 7">IMCC 1097</strain>
    </source>
</reference>
<dbReference type="PANTHER" id="PTHR30579">
    <property type="entry name" value="TRANSCRIPTIONAL REGULATOR"/>
    <property type="match status" value="1"/>
</dbReference>
<dbReference type="RefSeq" id="WP_153713916.1">
    <property type="nucleotide sequence ID" value="NZ_CP045871.1"/>
</dbReference>
<organism evidence="6 7">
    <name type="scientific">Litorivicinus lipolyticus</name>
    <dbReference type="NCBI Taxonomy" id="418701"/>
    <lineage>
        <taxon>Bacteria</taxon>
        <taxon>Pseudomonadati</taxon>
        <taxon>Pseudomonadota</taxon>
        <taxon>Gammaproteobacteria</taxon>
        <taxon>Oceanospirillales</taxon>
        <taxon>Litorivicinaceae</taxon>
        <taxon>Litorivicinus</taxon>
    </lineage>
</organism>
<keyword evidence="2" id="KW-0805">Transcription regulation</keyword>
<evidence type="ECO:0000313" key="7">
    <source>
        <dbReference type="Proteomes" id="UP000388235"/>
    </source>
</evidence>
<dbReference type="InterPro" id="IPR036390">
    <property type="entry name" value="WH_DNA-bd_sf"/>
</dbReference>
<dbReference type="Proteomes" id="UP000388235">
    <property type="component" value="Chromosome"/>
</dbReference>
<name>A0A5Q2QDK6_9GAMM</name>
<dbReference type="InterPro" id="IPR050176">
    <property type="entry name" value="LTTR"/>
</dbReference>
<dbReference type="GO" id="GO:0003677">
    <property type="term" value="F:DNA binding"/>
    <property type="evidence" value="ECO:0007669"/>
    <property type="project" value="UniProtKB-KW"/>
</dbReference>
<keyword evidence="7" id="KW-1185">Reference proteome</keyword>
<dbReference type="PROSITE" id="PS50931">
    <property type="entry name" value="HTH_LYSR"/>
    <property type="match status" value="1"/>
</dbReference>
<evidence type="ECO:0000256" key="2">
    <source>
        <dbReference type="ARBA" id="ARBA00023015"/>
    </source>
</evidence>
<dbReference type="PRINTS" id="PR00039">
    <property type="entry name" value="HTHLYSR"/>
</dbReference>
<keyword evidence="4" id="KW-0804">Transcription</keyword>
<dbReference type="OrthoDB" id="9786526at2"/>
<dbReference type="InterPro" id="IPR036388">
    <property type="entry name" value="WH-like_DNA-bd_sf"/>
</dbReference>
<evidence type="ECO:0000256" key="3">
    <source>
        <dbReference type="ARBA" id="ARBA00023125"/>
    </source>
</evidence>
<sequence>MNLSHLKAFLEIAELGSFQRSAERLHITQSTISARIKTLEDQLGQTLFQRHRDGAVLTPHGHKLVRHAQSAVQAWEQAKQQLALPEQLDSMLAIGVQTDLWNSLLKPWLGRIKQTHPDIGLTLRSDYSEALLAQLHEGRLDAAITYRPSRLPGFHSSELIRDDLMLVSTYPRPAQLDWREDYVFVDWGADFRRAHQAAYPTLRAPALTVGSFPLALDWLNSYGGSTFLPERIAKPLIDSGALHAVAGAPRFAHTIYLVRARDTLNPALDGALDLLRAFTETGLRGQGPARD</sequence>
<evidence type="ECO:0000256" key="1">
    <source>
        <dbReference type="ARBA" id="ARBA00009437"/>
    </source>
</evidence>
<dbReference type="Gene3D" id="1.10.10.10">
    <property type="entry name" value="Winged helix-like DNA-binding domain superfamily/Winged helix DNA-binding domain"/>
    <property type="match status" value="1"/>
</dbReference>
<dbReference type="Pfam" id="PF03466">
    <property type="entry name" value="LysR_substrate"/>
    <property type="match status" value="1"/>
</dbReference>
<dbReference type="GO" id="GO:0003700">
    <property type="term" value="F:DNA-binding transcription factor activity"/>
    <property type="evidence" value="ECO:0007669"/>
    <property type="project" value="InterPro"/>
</dbReference>
<evidence type="ECO:0000256" key="4">
    <source>
        <dbReference type="ARBA" id="ARBA00023163"/>
    </source>
</evidence>
<feature type="domain" description="HTH lysR-type" evidence="5">
    <location>
        <begin position="1"/>
        <end position="58"/>
    </location>
</feature>
<dbReference type="CDD" id="cd05466">
    <property type="entry name" value="PBP2_LTTR_substrate"/>
    <property type="match status" value="1"/>
</dbReference>
<accession>A0A5Q2QDK6</accession>
<dbReference type="KEGG" id="llp:GH975_07435"/>
<dbReference type="InterPro" id="IPR000847">
    <property type="entry name" value="LysR_HTH_N"/>
</dbReference>
<protein>
    <submittedName>
        <fullName evidence="6">LysR family transcriptional regulator</fullName>
    </submittedName>
</protein>
<dbReference type="PANTHER" id="PTHR30579:SF8">
    <property type="entry name" value="HTH-TYPE TRANSCRIPTIONAL REGULATOR HDFR"/>
    <property type="match status" value="1"/>
</dbReference>
<proteinExistence type="inferred from homology"/>
<evidence type="ECO:0000259" key="5">
    <source>
        <dbReference type="PROSITE" id="PS50931"/>
    </source>
</evidence>
<dbReference type="Pfam" id="PF00126">
    <property type="entry name" value="HTH_1"/>
    <property type="match status" value="1"/>
</dbReference>
<evidence type="ECO:0000313" key="6">
    <source>
        <dbReference type="EMBL" id="QGG80412.1"/>
    </source>
</evidence>
<dbReference type="AlphaFoldDB" id="A0A5Q2QDK6"/>
<dbReference type="Gene3D" id="3.40.190.10">
    <property type="entry name" value="Periplasmic binding protein-like II"/>
    <property type="match status" value="2"/>
</dbReference>
<dbReference type="EMBL" id="CP045871">
    <property type="protein sequence ID" value="QGG80412.1"/>
    <property type="molecule type" value="Genomic_DNA"/>
</dbReference>
<keyword evidence="3" id="KW-0238">DNA-binding</keyword>
<dbReference type="SUPFAM" id="SSF46785">
    <property type="entry name" value="Winged helix' DNA-binding domain"/>
    <property type="match status" value="1"/>
</dbReference>
<gene>
    <name evidence="6" type="ORF">GH975_07435</name>
</gene>
<dbReference type="SUPFAM" id="SSF53850">
    <property type="entry name" value="Periplasmic binding protein-like II"/>
    <property type="match status" value="1"/>
</dbReference>
<dbReference type="FunFam" id="1.10.10.10:FF:000001">
    <property type="entry name" value="LysR family transcriptional regulator"/>
    <property type="match status" value="1"/>
</dbReference>